<feature type="compositionally biased region" description="Low complexity" evidence="3">
    <location>
        <begin position="436"/>
        <end position="453"/>
    </location>
</feature>
<feature type="coiled-coil region" evidence="2">
    <location>
        <begin position="687"/>
        <end position="714"/>
    </location>
</feature>
<feature type="compositionally biased region" description="Polar residues" evidence="3">
    <location>
        <begin position="839"/>
        <end position="857"/>
    </location>
</feature>
<dbReference type="InterPro" id="IPR043444">
    <property type="entry name" value="TESPA1-like"/>
</dbReference>
<dbReference type="GO" id="GO:0005102">
    <property type="term" value="F:signaling receptor binding"/>
    <property type="evidence" value="ECO:0007669"/>
    <property type="project" value="InterPro"/>
</dbReference>
<feature type="compositionally biased region" description="Polar residues" evidence="3">
    <location>
        <begin position="562"/>
        <end position="572"/>
    </location>
</feature>
<dbReference type="SMART" id="SM01257">
    <property type="entry name" value="KRAP_IP3R_bind"/>
    <property type="match status" value="1"/>
</dbReference>
<dbReference type="PANTHER" id="PTHR17469">
    <property type="entry name" value="SPERM SPECIFIC ANTIGEN 2-RELATED"/>
    <property type="match status" value="1"/>
</dbReference>
<feature type="region of interest" description="Disordered" evidence="3">
    <location>
        <begin position="557"/>
        <end position="576"/>
    </location>
</feature>
<dbReference type="AlphaFoldDB" id="A0A8B9QI10"/>
<sequence>RCCFFPTRSLQEFSESPVMSRCNSLNSSHFLTSVPQSVTEWLAIGEKDPVEILLNLGFGTEEPDVCTKIPPRFLSGASVAKGINIQVFLEAQKQRMDIERPNLYGRFRQLEVLDHVTSAFSSLLTDVNTQQSKVQDASRDETGLLDTEKSRPVVTRAKKKIGQLLKKAFRQTTLLKQSSLASGKANSSGWKGQPHSCADIAESGTIQTGFSESVMVGCPTPEQISRDKAAFTVSQCLQTPSGKTWASSHLLPKQPHLSSTCEVPAKDSPKKELHLLLAPTLKKLASQNYKPPDSFELEEYCFLSFSLIFLLLLFFSTEVMVTRTNSCQSDSSGFMEELPEPLVLQVRDEQWSSRCLTEKDVGVACHENVQGGCTEHVKGEWWGMEAVSEDGTPLAVSEVTNGQKFCKTDVDSRNTRFSFERGLPKTLWQGRAVHSESSAISSSSPQIPQSPLSRLAEGPGLSSSEDKETCSIGEMILCANKSVKESTVQNSEMNASPLKSVTVQMSSRLDFTSKMKCAGQNAPLNESPARDSPVDSSEVLAHCSECGWLSRWGPGASKDGLKQTTEASSQTDIPARKTRQLPLLPPPCHHLIKSASLDTVLCGKYGSHYKSEASGAWGAQGCHCCLCCHCCCCHCCCLRTFPTAVSPQRTVGCYSNQAAMELQLWKTLTLLPETAMRNVSPCTIHEIEVMKNSCQQFQEKLDEIEQHLTEQQALFSSALPDEGREERRHLQLLRRAVRQEVAELEFRLNDRAFQVREGILMQLDQLLVEQSHLFSELGLSDWKEERNAQNKQEFPDAAETVHPRSGCSEMVLRRAPIRSTTAAGSLPTLQPGTPIMQFPTRTTLEPNSAESDPQELSTSKKEIKGPPQPKMDFKAFIHNVRTCFILTPKVLSGRDH</sequence>
<dbReference type="Pfam" id="PF14723">
    <property type="entry name" value="SSFA2_C"/>
    <property type="match status" value="1"/>
</dbReference>
<organism evidence="5 6">
    <name type="scientific">Apteryx owenii</name>
    <name type="common">Little spotted kiwi</name>
    <dbReference type="NCBI Taxonomy" id="8824"/>
    <lineage>
        <taxon>Eukaryota</taxon>
        <taxon>Metazoa</taxon>
        <taxon>Chordata</taxon>
        <taxon>Craniata</taxon>
        <taxon>Vertebrata</taxon>
        <taxon>Euteleostomi</taxon>
        <taxon>Archelosauria</taxon>
        <taxon>Archosauria</taxon>
        <taxon>Dinosauria</taxon>
        <taxon>Saurischia</taxon>
        <taxon>Theropoda</taxon>
        <taxon>Coelurosauria</taxon>
        <taxon>Aves</taxon>
        <taxon>Palaeognathae</taxon>
        <taxon>Apterygiformes</taxon>
        <taxon>Apterygidae</taxon>
        <taxon>Apteryx</taxon>
    </lineage>
</organism>
<feature type="compositionally biased region" description="Polar residues" evidence="3">
    <location>
        <begin position="820"/>
        <end position="831"/>
    </location>
</feature>
<dbReference type="InterPro" id="IPR029326">
    <property type="entry name" value="SSFA2_C"/>
</dbReference>
<reference evidence="5" key="1">
    <citation type="submission" date="2025-08" db="UniProtKB">
        <authorList>
            <consortium name="Ensembl"/>
        </authorList>
    </citation>
    <scope>IDENTIFICATION</scope>
</reference>
<evidence type="ECO:0000259" key="4">
    <source>
        <dbReference type="SMART" id="SM01257"/>
    </source>
</evidence>
<dbReference type="PANTHER" id="PTHR17469:SF14">
    <property type="entry name" value="PROTEIN ITPRID1"/>
    <property type="match status" value="1"/>
</dbReference>
<dbReference type="Pfam" id="PF14722">
    <property type="entry name" value="KRAP_IP3R_bind"/>
    <property type="match status" value="1"/>
</dbReference>
<evidence type="ECO:0000256" key="1">
    <source>
        <dbReference type="ARBA" id="ARBA00023054"/>
    </source>
</evidence>
<keyword evidence="6" id="KW-1185">Reference proteome</keyword>
<feature type="region of interest" description="Disordered" evidence="3">
    <location>
        <begin position="436"/>
        <end position="467"/>
    </location>
</feature>
<proteinExistence type="predicted"/>
<accession>A0A8B9QI10</accession>
<dbReference type="Ensembl" id="ENSAOWT00000031931.1">
    <property type="protein sequence ID" value="ENSAOWP00000028182.1"/>
    <property type="gene ID" value="ENSAOWG00000018978.1"/>
</dbReference>
<evidence type="ECO:0000313" key="6">
    <source>
        <dbReference type="Proteomes" id="UP000694424"/>
    </source>
</evidence>
<evidence type="ECO:0000313" key="5">
    <source>
        <dbReference type="Ensembl" id="ENSAOWP00000028182.1"/>
    </source>
</evidence>
<feature type="region of interest" description="Disordered" evidence="3">
    <location>
        <begin position="820"/>
        <end position="870"/>
    </location>
</feature>
<protein>
    <submittedName>
        <fullName evidence="5">ITPR interacting domain containing 1</fullName>
    </submittedName>
</protein>
<name>A0A8B9QI10_APTOW</name>
<feature type="domain" description="ITPR-interacting" evidence="4">
    <location>
        <begin position="17"/>
        <end position="165"/>
    </location>
</feature>
<reference evidence="5" key="2">
    <citation type="submission" date="2025-09" db="UniProtKB">
        <authorList>
            <consortium name="Ensembl"/>
        </authorList>
    </citation>
    <scope>IDENTIFICATION</scope>
</reference>
<keyword evidence="1 2" id="KW-0175">Coiled coil</keyword>
<dbReference type="Proteomes" id="UP000694424">
    <property type="component" value="Unplaced"/>
</dbReference>
<evidence type="ECO:0000256" key="2">
    <source>
        <dbReference type="SAM" id="Coils"/>
    </source>
</evidence>
<evidence type="ECO:0000256" key="3">
    <source>
        <dbReference type="SAM" id="MobiDB-lite"/>
    </source>
</evidence>
<dbReference type="InterPro" id="IPR029325">
    <property type="entry name" value="ITPR-bd"/>
</dbReference>